<sequence>MQLNGYIFVLPVIPGLPIYLKEIAKEVKIRNNLGFHTARDTFGATVTLANGVPIETVSKLLGPHKISTTQIYAQVIDSKISSDIDNLKQRLND</sequence>
<dbReference type="InterPro" id="IPR002104">
    <property type="entry name" value="Integrase_catalytic"/>
</dbReference>
<dbReference type="EMBL" id="BMIX01000008">
    <property type="protein sequence ID" value="GGG43752.1"/>
    <property type="molecule type" value="Genomic_DNA"/>
</dbReference>
<proteinExistence type="predicted"/>
<dbReference type="Pfam" id="PF00589">
    <property type="entry name" value="Phage_integrase"/>
    <property type="match status" value="1"/>
</dbReference>
<dbReference type="InterPro" id="IPR011010">
    <property type="entry name" value="DNA_brk_join_enz"/>
</dbReference>
<organism evidence="3 4">
    <name type="scientific">Christiangramia forsetii</name>
    <dbReference type="NCBI Taxonomy" id="411153"/>
    <lineage>
        <taxon>Bacteria</taxon>
        <taxon>Pseudomonadati</taxon>
        <taxon>Bacteroidota</taxon>
        <taxon>Flavobacteriia</taxon>
        <taxon>Flavobacteriales</taxon>
        <taxon>Flavobacteriaceae</taxon>
        <taxon>Christiangramia</taxon>
    </lineage>
</organism>
<protein>
    <recommendedName>
        <fullName evidence="2">Tyr recombinase domain-containing protein</fullName>
    </recommendedName>
</protein>
<accession>A0ABQ1WUZ6</accession>
<evidence type="ECO:0000313" key="4">
    <source>
        <dbReference type="Proteomes" id="UP000605733"/>
    </source>
</evidence>
<keyword evidence="4" id="KW-1185">Reference proteome</keyword>
<name>A0ABQ1WUZ6_9FLAO</name>
<evidence type="ECO:0000259" key="2">
    <source>
        <dbReference type="Pfam" id="PF00589"/>
    </source>
</evidence>
<evidence type="ECO:0000256" key="1">
    <source>
        <dbReference type="ARBA" id="ARBA00023172"/>
    </source>
</evidence>
<gene>
    <name evidence="3" type="ORF">GCM10011532_29740</name>
</gene>
<keyword evidence="1" id="KW-0233">DNA recombination</keyword>
<dbReference type="SUPFAM" id="SSF56349">
    <property type="entry name" value="DNA breaking-rejoining enzymes"/>
    <property type="match status" value="1"/>
</dbReference>
<reference evidence="4" key="1">
    <citation type="journal article" date="2019" name="Int. J. Syst. Evol. Microbiol.">
        <title>The Global Catalogue of Microorganisms (GCM) 10K type strain sequencing project: providing services to taxonomists for standard genome sequencing and annotation.</title>
        <authorList>
            <consortium name="The Broad Institute Genomics Platform"/>
            <consortium name="The Broad Institute Genome Sequencing Center for Infectious Disease"/>
            <person name="Wu L."/>
            <person name="Ma J."/>
        </authorList>
    </citation>
    <scope>NUCLEOTIDE SEQUENCE [LARGE SCALE GENOMIC DNA]</scope>
    <source>
        <strain evidence="4">CGMCC 1.15422</strain>
    </source>
</reference>
<dbReference type="Gene3D" id="1.10.443.10">
    <property type="entry name" value="Intergrase catalytic core"/>
    <property type="match status" value="1"/>
</dbReference>
<dbReference type="InterPro" id="IPR013762">
    <property type="entry name" value="Integrase-like_cat_sf"/>
</dbReference>
<evidence type="ECO:0000313" key="3">
    <source>
        <dbReference type="EMBL" id="GGG43752.1"/>
    </source>
</evidence>
<feature type="domain" description="Tyr recombinase" evidence="2">
    <location>
        <begin position="19"/>
        <end position="76"/>
    </location>
</feature>
<dbReference type="Proteomes" id="UP000605733">
    <property type="component" value="Unassembled WGS sequence"/>
</dbReference>
<comment type="caution">
    <text evidence="3">The sequence shown here is derived from an EMBL/GenBank/DDBJ whole genome shotgun (WGS) entry which is preliminary data.</text>
</comment>